<sequence>MKKKQEAVILIVVISLITIVTGGVLLQSTFEELTQLGKEAPFVQSEVETILVDQPPSEEKLRSIYATLLNVQGKKEARNFYITKTKDDYLVSANYFSQSELDFRTYAKRMKKMEQALPEKAELLYVGTSGKFIPDVTKVRDGYPNDLFNDREMDELFLELSYYQIPTLDLRKSKQRERLKYQQNYYRSHSIWTESAAFEAAVSIMSTLQTKQPTTFMYEEIVTQRQAYTETVYPEKMRGDLLQATGNSFIKADDLITLTPKFKVDLSYKNLSDEEDFARTGDFKTVVWNPLQVSELKKETFDPTEMYYSKDVEHLQLTNNNSEVKGKLLLLIDDYFVPVVGYLALMAQEVEVMVIEENHASDIESVIASGNFDAIVVASQAPSLQETFFNFYK</sequence>
<feature type="transmembrane region" description="Helical" evidence="1">
    <location>
        <begin position="7"/>
        <end position="26"/>
    </location>
</feature>
<accession>A0ABQ6Z1L1</accession>
<dbReference type="RefSeq" id="WP_161901385.1">
    <property type="nucleotide sequence ID" value="NZ_MAEL01000023.1"/>
</dbReference>
<proteinExistence type="predicted"/>
<organism evidence="2 3">
    <name type="scientific">Candidatus Enterococcus willemsii</name>
    <dbReference type="NCBI Taxonomy" id="1857215"/>
    <lineage>
        <taxon>Bacteria</taxon>
        <taxon>Bacillati</taxon>
        <taxon>Bacillota</taxon>
        <taxon>Bacilli</taxon>
        <taxon>Lactobacillales</taxon>
        <taxon>Enterococcaceae</taxon>
        <taxon>Enterococcus</taxon>
    </lineage>
</organism>
<name>A0ABQ6Z1L1_9ENTE</name>
<protein>
    <recommendedName>
        <fullName evidence="4">Sigma factor regulator C-terminal domain-containing protein</fullName>
    </recommendedName>
</protein>
<evidence type="ECO:0000256" key="1">
    <source>
        <dbReference type="SAM" id="Phobius"/>
    </source>
</evidence>
<dbReference type="EMBL" id="MAEL01000023">
    <property type="protein sequence ID" value="KAF1305079.1"/>
    <property type="molecule type" value="Genomic_DNA"/>
</dbReference>
<keyword evidence="3" id="KW-1185">Reference proteome</keyword>
<evidence type="ECO:0008006" key="4">
    <source>
        <dbReference type="Google" id="ProtNLM"/>
    </source>
</evidence>
<evidence type="ECO:0000313" key="2">
    <source>
        <dbReference type="EMBL" id="KAF1305079.1"/>
    </source>
</evidence>
<evidence type="ECO:0000313" key="3">
    <source>
        <dbReference type="Proteomes" id="UP000782705"/>
    </source>
</evidence>
<gene>
    <name evidence="2" type="ORF">BAU17_04700</name>
</gene>
<keyword evidence="1" id="KW-1133">Transmembrane helix</keyword>
<keyword evidence="1" id="KW-0472">Membrane</keyword>
<reference evidence="2 3" key="1">
    <citation type="submission" date="2016-06" db="EMBL/GenBank/DDBJ databases">
        <title>Four novel species of enterococci isolated from chicken manure.</title>
        <authorList>
            <person name="Van Tyne D."/>
        </authorList>
    </citation>
    <scope>NUCLEOTIDE SEQUENCE [LARGE SCALE GENOMIC DNA]</scope>
    <source>
        <strain evidence="2 3">CU12B</strain>
    </source>
</reference>
<keyword evidence="1" id="KW-0812">Transmembrane</keyword>
<comment type="caution">
    <text evidence="2">The sequence shown here is derived from an EMBL/GenBank/DDBJ whole genome shotgun (WGS) entry which is preliminary data.</text>
</comment>
<dbReference type="Proteomes" id="UP000782705">
    <property type="component" value="Unassembled WGS sequence"/>
</dbReference>